<organism evidence="1 2">
    <name type="scientific">Myxococcus stipitatus (strain DSM 14675 / JCM 12634 / Mx s8)</name>
    <dbReference type="NCBI Taxonomy" id="1278073"/>
    <lineage>
        <taxon>Bacteria</taxon>
        <taxon>Pseudomonadati</taxon>
        <taxon>Myxococcota</taxon>
        <taxon>Myxococcia</taxon>
        <taxon>Myxococcales</taxon>
        <taxon>Cystobacterineae</taxon>
        <taxon>Myxococcaceae</taxon>
        <taxon>Myxococcus</taxon>
    </lineage>
</organism>
<dbReference type="EMBL" id="CP004025">
    <property type="protein sequence ID" value="AGC49037.1"/>
    <property type="molecule type" value="Genomic_DNA"/>
</dbReference>
<reference evidence="1 2" key="1">
    <citation type="journal article" date="2013" name="Genome Announc.">
        <title>Complete genome sequence of Myxococcus stipitatus strain DSM 14675, a fruiting myxobacterium.</title>
        <authorList>
            <person name="Huntley S."/>
            <person name="Kneip S."/>
            <person name="Treuner-Lange A."/>
            <person name="Sogaard-Andersen L."/>
        </authorList>
    </citation>
    <scope>NUCLEOTIDE SEQUENCE [LARGE SCALE GENOMIC DNA]</scope>
    <source>
        <strain evidence="2">DSM 14675 / JCM 12634 / Mx s8</strain>
    </source>
</reference>
<dbReference type="PATRIC" id="fig|1278073.3.peg.7901"/>
<protein>
    <submittedName>
        <fullName evidence="1">Uncharacterized protein</fullName>
    </submittedName>
</protein>
<evidence type="ECO:0000313" key="2">
    <source>
        <dbReference type="Proteomes" id="UP000011131"/>
    </source>
</evidence>
<dbReference type="Proteomes" id="UP000011131">
    <property type="component" value="Chromosome"/>
</dbReference>
<accession>L7UN85</accession>
<name>L7UN85_MYXSD</name>
<sequence>MSKASAAVSPPARTGTDLASLEQAVTLPRRPVAVQWRKAIRGSVGLGPTDWELLAVLEYSEADTQALLSTLTPTELAPPTLEDGGWLPAATRKSLEQARAYDASAFYRPPLQNGTVLHVPGTRTFVLSLFTL</sequence>
<dbReference type="KEGG" id="msd:MYSTI_07765"/>
<dbReference type="eggNOG" id="ENOG502ZNH8">
    <property type="taxonomic scope" value="Bacteria"/>
</dbReference>
<gene>
    <name evidence="1" type="ordered locus">MYSTI_07765</name>
</gene>
<dbReference type="AlphaFoldDB" id="L7UN85"/>
<proteinExistence type="predicted"/>
<dbReference type="RefSeq" id="WP_015353290.1">
    <property type="nucleotide sequence ID" value="NC_020126.1"/>
</dbReference>
<dbReference type="OrthoDB" id="5516377at2"/>
<dbReference type="HOGENOM" id="CLU_1934486_0_0_7"/>
<keyword evidence="2" id="KW-1185">Reference proteome</keyword>
<evidence type="ECO:0000313" key="1">
    <source>
        <dbReference type="EMBL" id="AGC49037.1"/>
    </source>
</evidence>